<dbReference type="Proteomes" id="UP001329430">
    <property type="component" value="Chromosome 1"/>
</dbReference>
<dbReference type="PANTHER" id="PTHR21505:SF8">
    <property type="entry name" value="DPT-YFP REPRESSOR BY OVEREXPRESSION, ISOFORM D-RELATED"/>
    <property type="match status" value="1"/>
</dbReference>
<accession>A0AAN7VUG6</accession>
<dbReference type="EMBL" id="JAVRBK010000001">
    <property type="protein sequence ID" value="KAK5650681.1"/>
    <property type="molecule type" value="Genomic_DNA"/>
</dbReference>
<evidence type="ECO:0000313" key="2">
    <source>
        <dbReference type="EMBL" id="KAK5650681.1"/>
    </source>
</evidence>
<reference evidence="2 3" key="1">
    <citation type="journal article" date="2024" name="Insects">
        <title>An Improved Chromosome-Level Genome Assembly of the Firefly Pyrocoelia pectoralis.</title>
        <authorList>
            <person name="Fu X."/>
            <person name="Meyer-Rochow V.B."/>
            <person name="Ballantyne L."/>
            <person name="Zhu X."/>
        </authorList>
    </citation>
    <scope>NUCLEOTIDE SEQUENCE [LARGE SCALE GENOMIC DNA]</scope>
    <source>
        <strain evidence="2">XCY_ONT2</strain>
    </source>
</reference>
<protein>
    <recommendedName>
        <fullName evidence="1">MADF domain-containing protein</fullName>
    </recommendedName>
</protein>
<proteinExistence type="predicted"/>
<evidence type="ECO:0000259" key="1">
    <source>
        <dbReference type="Pfam" id="PF10545"/>
    </source>
</evidence>
<dbReference type="PANTHER" id="PTHR21505">
    <property type="entry name" value="MADF DOMAIN-CONTAINING PROTEIN-RELATED"/>
    <property type="match status" value="1"/>
</dbReference>
<comment type="caution">
    <text evidence="2">The sequence shown here is derived from an EMBL/GenBank/DDBJ whole genome shotgun (WGS) entry which is preliminary data.</text>
</comment>
<evidence type="ECO:0000313" key="3">
    <source>
        <dbReference type="Proteomes" id="UP001329430"/>
    </source>
</evidence>
<gene>
    <name evidence="2" type="ORF">RI129_001710</name>
</gene>
<dbReference type="Pfam" id="PF10545">
    <property type="entry name" value="MADF_DNA_bdg"/>
    <property type="match status" value="1"/>
</dbReference>
<dbReference type="InterPro" id="IPR006578">
    <property type="entry name" value="MADF-dom"/>
</dbReference>
<organism evidence="2 3">
    <name type="scientific">Pyrocoelia pectoralis</name>
    <dbReference type="NCBI Taxonomy" id="417401"/>
    <lineage>
        <taxon>Eukaryota</taxon>
        <taxon>Metazoa</taxon>
        <taxon>Ecdysozoa</taxon>
        <taxon>Arthropoda</taxon>
        <taxon>Hexapoda</taxon>
        <taxon>Insecta</taxon>
        <taxon>Pterygota</taxon>
        <taxon>Neoptera</taxon>
        <taxon>Endopterygota</taxon>
        <taxon>Coleoptera</taxon>
        <taxon>Polyphaga</taxon>
        <taxon>Elateriformia</taxon>
        <taxon>Elateroidea</taxon>
        <taxon>Lampyridae</taxon>
        <taxon>Lampyrinae</taxon>
        <taxon>Pyrocoelia</taxon>
    </lineage>
</organism>
<sequence length="122" mass="14276">MSVRKRNRILEEFIEIYKSEPCLWRIKSKEYHDRDVREAACDRLVTKLKEIEPDANKSSVRGTKVVILRSVRLYGDHDVPGTSSSNQSNHVIFRNWDGLKSVDENLTFDQTIKVMTYFDTPN</sequence>
<dbReference type="AlphaFoldDB" id="A0AAN7VUG6"/>
<keyword evidence="3" id="KW-1185">Reference proteome</keyword>
<name>A0AAN7VUG6_9COLE</name>
<feature type="domain" description="MADF" evidence="1">
    <location>
        <begin position="13"/>
        <end position="53"/>
    </location>
</feature>